<dbReference type="GO" id="GO:0007165">
    <property type="term" value="P:signal transduction"/>
    <property type="evidence" value="ECO:0007669"/>
    <property type="project" value="UniProtKB-KW"/>
</dbReference>
<dbReference type="CDD" id="cd06225">
    <property type="entry name" value="HAMP"/>
    <property type="match status" value="1"/>
</dbReference>
<dbReference type="KEGG" id="osg:BST96_07465"/>
<comment type="subcellular location">
    <subcellularLocation>
        <location evidence="1">Membrane</location>
    </subcellularLocation>
</comment>
<keyword evidence="6" id="KW-1133">Transmembrane helix</keyword>
<feature type="domain" description="HAMP" evidence="8">
    <location>
        <begin position="338"/>
        <end position="390"/>
    </location>
</feature>
<dbReference type="GO" id="GO:0016020">
    <property type="term" value="C:membrane"/>
    <property type="evidence" value="ECO:0007669"/>
    <property type="project" value="UniProtKB-SubCell"/>
</dbReference>
<dbReference type="PANTHER" id="PTHR32089:SF70">
    <property type="entry name" value="ENERGY TAXIS MODULATING METHYL ACCEPTING SENSORY TRANSDUCER"/>
    <property type="match status" value="1"/>
</dbReference>
<feature type="transmembrane region" description="Helical" evidence="6">
    <location>
        <begin position="317"/>
        <end position="336"/>
    </location>
</feature>
<keyword evidence="6" id="KW-0472">Membrane</keyword>
<evidence type="ECO:0000256" key="1">
    <source>
        <dbReference type="ARBA" id="ARBA00004370"/>
    </source>
</evidence>
<dbReference type="Pfam" id="PF00672">
    <property type="entry name" value="HAMP"/>
    <property type="match status" value="1"/>
</dbReference>
<dbReference type="InterPro" id="IPR003660">
    <property type="entry name" value="HAMP_dom"/>
</dbReference>
<feature type="coiled-coil region" evidence="5">
    <location>
        <begin position="602"/>
        <end position="630"/>
    </location>
</feature>
<dbReference type="GO" id="GO:0006935">
    <property type="term" value="P:chemotaxis"/>
    <property type="evidence" value="ECO:0007669"/>
    <property type="project" value="InterPro"/>
</dbReference>
<evidence type="ECO:0000256" key="4">
    <source>
        <dbReference type="PROSITE-ProRule" id="PRU00284"/>
    </source>
</evidence>
<evidence type="ECO:0000256" key="6">
    <source>
        <dbReference type="SAM" id="Phobius"/>
    </source>
</evidence>
<keyword evidence="6" id="KW-0812">Transmembrane</keyword>
<dbReference type="PANTHER" id="PTHR32089">
    <property type="entry name" value="METHYL-ACCEPTING CHEMOTAXIS PROTEIN MCPB"/>
    <property type="match status" value="1"/>
</dbReference>
<dbReference type="SMART" id="SM00304">
    <property type="entry name" value="HAMP"/>
    <property type="match status" value="1"/>
</dbReference>
<dbReference type="FunFam" id="1.10.287.950:FF:000001">
    <property type="entry name" value="Methyl-accepting chemotaxis sensory transducer"/>
    <property type="match status" value="1"/>
</dbReference>
<dbReference type="AlphaFoldDB" id="A0A1X9NEJ6"/>
<evidence type="ECO:0000259" key="8">
    <source>
        <dbReference type="PROSITE" id="PS50885"/>
    </source>
</evidence>
<dbReference type="Proteomes" id="UP000193450">
    <property type="component" value="Chromosome"/>
</dbReference>
<keyword evidence="2 4" id="KW-0807">Transducer</keyword>
<proteinExistence type="inferred from homology"/>
<evidence type="ECO:0000313" key="10">
    <source>
        <dbReference type="Proteomes" id="UP000193450"/>
    </source>
</evidence>
<dbReference type="Pfam" id="PF00015">
    <property type="entry name" value="MCPsignal"/>
    <property type="match status" value="1"/>
</dbReference>
<dbReference type="GO" id="GO:0004888">
    <property type="term" value="F:transmembrane signaling receptor activity"/>
    <property type="evidence" value="ECO:0007669"/>
    <property type="project" value="InterPro"/>
</dbReference>
<dbReference type="PROSITE" id="PS50111">
    <property type="entry name" value="CHEMOTAXIS_TRANSDUC_2"/>
    <property type="match status" value="1"/>
</dbReference>
<dbReference type="SMART" id="SM00283">
    <property type="entry name" value="MA"/>
    <property type="match status" value="1"/>
</dbReference>
<dbReference type="InterPro" id="IPR004089">
    <property type="entry name" value="MCPsignal_dom"/>
</dbReference>
<name>A0A1X9NEJ6_9GAMM</name>
<evidence type="ECO:0000259" key="7">
    <source>
        <dbReference type="PROSITE" id="PS50111"/>
    </source>
</evidence>
<dbReference type="RefSeq" id="WP_085758097.1">
    <property type="nucleotide sequence ID" value="NZ_CP019343.1"/>
</dbReference>
<protein>
    <recommendedName>
        <fullName evidence="11">Methyl-accepting chemotaxis protein</fullName>
    </recommendedName>
</protein>
<sequence length="667" mass="71586">MNLTVSARIIGGYVIVLLLAAAILFAGLFGLNSINNSLHSVTDKAVPMVDSVAAMLSNQLEAQVELVHYHKTQSINDLEDIADIYSDLMDNNTDAATRLKALAKDDPAMAKKLQGILASQAEMFSAADEMMASHQSSLRQGRIISDKSDKFIDMGDEVISYAVDIEGLLKRSENKTLLSKLTILLDDTSIEALDALENTIPAAVEGAERTVQENFAQMDAIIAKIEQSGELTGSDEFNTLKASYDSFKNACIGSDGLLPLYISKLRSDRQSKSHLQAMEEASSAAVTGLNSLATDIRRLTKGIAGSATESVSFSQTLIIVFAVIAIVVSLLIAFLITQSIRKPLNEIVEAIQWAASGDLQHDIVARGNDEFTTVANSVQELVTHLRNTLQEINGNSSQLAATAEETAAISEQSAESIARQKDQTNMIATAIEEMTATVDEVARSINLTLEEVEKAHAEVSEGSQLLDQNIAAIRHLSDDIDNGATVIENLNENAENIGSVVDVIRGVAEQTNLLALNAAIEAARAGEQGRGFAVVADEVRTLASRAQSSTDEIHNMIEQLQAGAREAVTTMNKSREEAQTSVDSIIKAGEMLGLISSAITNIKDMSHQIASAAEEQAAATQEQNRNINEIAQVAEETATGATENQMASQELARMAETQLTLVNQFKV</sequence>
<accession>A0A1X9NEJ6</accession>
<dbReference type="Gene3D" id="1.10.287.950">
    <property type="entry name" value="Methyl-accepting chemotaxis protein"/>
    <property type="match status" value="1"/>
</dbReference>
<dbReference type="PROSITE" id="PS50885">
    <property type="entry name" value="HAMP"/>
    <property type="match status" value="1"/>
</dbReference>
<organism evidence="9 10">
    <name type="scientific">Oceanicoccus sagamiensis</name>
    <dbReference type="NCBI Taxonomy" id="716816"/>
    <lineage>
        <taxon>Bacteria</taxon>
        <taxon>Pseudomonadati</taxon>
        <taxon>Pseudomonadota</taxon>
        <taxon>Gammaproteobacteria</taxon>
        <taxon>Cellvibrionales</taxon>
        <taxon>Spongiibacteraceae</taxon>
        <taxon>Oceanicoccus</taxon>
    </lineage>
</organism>
<evidence type="ECO:0000256" key="3">
    <source>
        <dbReference type="ARBA" id="ARBA00029447"/>
    </source>
</evidence>
<keyword evidence="10" id="KW-1185">Reference proteome</keyword>
<dbReference type="STRING" id="716816.BST96_07465"/>
<evidence type="ECO:0000256" key="2">
    <source>
        <dbReference type="ARBA" id="ARBA00023224"/>
    </source>
</evidence>
<evidence type="ECO:0008006" key="11">
    <source>
        <dbReference type="Google" id="ProtNLM"/>
    </source>
</evidence>
<evidence type="ECO:0000256" key="5">
    <source>
        <dbReference type="SAM" id="Coils"/>
    </source>
</evidence>
<gene>
    <name evidence="9" type="ORF">BST96_07465</name>
</gene>
<dbReference type="OrthoDB" id="2489132at2"/>
<dbReference type="SUPFAM" id="SSF58104">
    <property type="entry name" value="Methyl-accepting chemotaxis protein (MCP) signaling domain"/>
    <property type="match status" value="1"/>
</dbReference>
<dbReference type="EMBL" id="CP019343">
    <property type="protein sequence ID" value="ARN73969.1"/>
    <property type="molecule type" value="Genomic_DNA"/>
</dbReference>
<keyword evidence="5" id="KW-0175">Coiled coil</keyword>
<feature type="domain" description="Methyl-accepting transducer" evidence="7">
    <location>
        <begin position="395"/>
        <end position="631"/>
    </location>
</feature>
<dbReference type="PRINTS" id="PR00260">
    <property type="entry name" value="CHEMTRNSDUCR"/>
</dbReference>
<feature type="transmembrane region" description="Helical" evidence="6">
    <location>
        <begin position="12"/>
        <end position="31"/>
    </location>
</feature>
<comment type="similarity">
    <text evidence="3">Belongs to the methyl-accepting chemotaxis (MCP) protein family.</text>
</comment>
<evidence type="ECO:0000313" key="9">
    <source>
        <dbReference type="EMBL" id="ARN73969.1"/>
    </source>
</evidence>
<dbReference type="InterPro" id="IPR004090">
    <property type="entry name" value="Chemotax_Me-accpt_rcpt"/>
</dbReference>
<reference evidence="9 10" key="1">
    <citation type="submission" date="2016-11" db="EMBL/GenBank/DDBJ databases">
        <title>Trade-off between light-utilization and light-protection in marine flavobacteria.</title>
        <authorList>
            <person name="Kumagai Y."/>
        </authorList>
    </citation>
    <scope>NUCLEOTIDE SEQUENCE [LARGE SCALE GENOMIC DNA]</scope>
    <source>
        <strain evidence="9 10">NBRC 107125</strain>
    </source>
</reference>